<comment type="catalytic activity">
    <reaction evidence="5">
        <text>a (3R)-hydroxyacyl-[ACP] + NADP(+) = a 3-oxoacyl-[ACP] + NADPH + H(+)</text>
        <dbReference type="Rhea" id="RHEA:17397"/>
        <dbReference type="Rhea" id="RHEA-COMP:9916"/>
        <dbReference type="Rhea" id="RHEA-COMP:9945"/>
        <dbReference type="ChEBI" id="CHEBI:15378"/>
        <dbReference type="ChEBI" id="CHEBI:57783"/>
        <dbReference type="ChEBI" id="CHEBI:58349"/>
        <dbReference type="ChEBI" id="CHEBI:78776"/>
        <dbReference type="ChEBI" id="CHEBI:78827"/>
        <dbReference type="EC" id="1.1.1.100"/>
    </reaction>
    <physiologicalReaction direction="right-to-left" evidence="5">
        <dbReference type="Rhea" id="RHEA:17399"/>
    </physiologicalReaction>
</comment>
<gene>
    <name evidence="8" type="ORF">AB0H72_06400</name>
</gene>
<dbReference type="NCBIfam" id="NF009466">
    <property type="entry name" value="PRK12826.1-2"/>
    <property type="match status" value="1"/>
</dbReference>
<comment type="similarity">
    <text evidence="2">Belongs to the short-chain dehydrogenases/reductases (SDR) family.</text>
</comment>
<proteinExistence type="inferred from homology"/>
<evidence type="ECO:0000313" key="9">
    <source>
        <dbReference type="Proteomes" id="UP001551658"/>
    </source>
</evidence>
<dbReference type="InterPro" id="IPR057326">
    <property type="entry name" value="KR_dom"/>
</dbReference>
<dbReference type="PROSITE" id="PS00061">
    <property type="entry name" value="ADH_SHORT"/>
    <property type="match status" value="1"/>
</dbReference>
<dbReference type="Gene3D" id="3.40.50.720">
    <property type="entry name" value="NAD(P)-binding Rossmann-like Domain"/>
    <property type="match status" value="1"/>
</dbReference>
<evidence type="ECO:0000256" key="6">
    <source>
        <dbReference type="SAM" id="MobiDB-lite"/>
    </source>
</evidence>
<dbReference type="Proteomes" id="UP001551658">
    <property type="component" value="Unassembled WGS sequence"/>
</dbReference>
<feature type="domain" description="Ketoreductase" evidence="7">
    <location>
        <begin position="23"/>
        <end position="202"/>
    </location>
</feature>
<protein>
    <recommendedName>
        <fullName evidence="4">3-oxoacyl-[acyl-carrier-protein] reductase MabA</fullName>
    </recommendedName>
</protein>
<name>A0ABV3F3U5_9NOCA</name>
<dbReference type="InterPro" id="IPR036291">
    <property type="entry name" value="NAD(P)-bd_dom_sf"/>
</dbReference>
<dbReference type="PRINTS" id="PR00081">
    <property type="entry name" value="GDHRDH"/>
</dbReference>
<dbReference type="SUPFAM" id="SSF51735">
    <property type="entry name" value="NAD(P)-binding Rossmann-fold domains"/>
    <property type="match status" value="1"/>
</dbReference>
<dbReference type="EMBL" id="JBFAIH010000002">
    <property type="protein sequence ID" value="MEV0362318.1"/>
    <property type="molecule type" value="Genomic_DNA"/>
</dbReference>
<comment type="subcellular location">
    <subcellularLocation>
        <location evidence="1">Secreted</location>
        <location evidence="1">Cell wall</location>
    </subcellularLocation>
</comment>
<evidence type="ECO:0000256" key="1">
    <source>
        <dbReference type="ARBA" id="ARBA00004191"/>
    </source>
</evidence>
<dbReference type="InterPro" id="IPR002347">
    <property type="entry name" value="SDR_fam"/>
</dbReference>
<dbReference type="RefSeq" id="WP_357974565.1">
    <property type="nucleotide sequence ID" value="NZ_JBFAIH010000002.1"/>
</dbReference>
<evidence type="ECO:0000256" key="4">
    <source>
        <dbReference type="ARBA" id="ARBA00040781"/>
    </source>
</evidence>
<organism evidence="8 9">
    <name type="scientific">Nocardia fusca</name>
    <dbReference type="NCBI Taxonomy" id="941183"/>
    <lineage>
        <taxon>Bacteria</taxon>
        <taxon>Bacillati</taxon>
        <taxon>Actinomycetota</taxon>
        <taxon>Actinomycetes</taxon>
        <taxon>Mycobacteriales</taxon>
        <taxon>Nocardiaceae</taxon>
        <taxon>Nocardia</taxon>
    </lineage>
</organism>
<dbReference type="InterPro" id="IPR050259">
    <property type="entry name" value="SDR"/>
</dbReference>
<keyword evidence="3" id="KW-0134">Cell wall</keyword>
<reference evidence="8 9" key="1">
    <citation type="submission" date="2024-06" db="EMBL/GenBank/DDBJ databases">
        <title>The Natural Products Discovery Center: Release of the First 8490 Sequenced Strains for Exploring Actinobacteria Biosynthetic Diversity.</title>
        <authorList>
            <person name="Kalkreuter E."/>
            <person name="Kautsar S.A."/>
            <person name="Yang D."/>
            <person name="Bader C.D."/>
            <person name="Teijaro C.N."/>
            <person name="Fluegel L."/>
            <person name="Davis C.M."/>
            <person name="Simpson J.R."/>
            <person name="Lauterbach L."/>
            <person name="Steele A.D."/>
            <person name="Gui C."/>
            <person name="Meng S."/>
            <person name="Li G."/>
            <person name="Viehrig K."/>
            <person name="Ye F."/>
            <person name="Su P."/>
            <person name="Kiefer A.F."/>
            <person name="Nichols A."/>
            <person name="Cepeda A.J."/>
            <person name="Yan W."/>
            <person name="Fan B."/>
            <person name="Jiang Y."/>
            <person name="Adhikari A."/>
            <person name="Zheng C.-J."/>
            <person name="Schuster L."/>
            <person name="Cowan T.M."/>
            <person name="Smanski M.J."/>
            <person name="Chevrette M.G."/>
            <person name="De Carvalho L.P.S."/>
            <person name="Shen B."/>
        </authorList>
    </citation>
    <scope>NUCLEOTIDE SEQUENCE [LARGE SCALE GENOMIC DNA]</scope>
    <source>
        <strain evidence="8 9">NPDC050671</strain>
    </source>
</reference>
<evidence type="ECO:0000256" key="3">
    <source>
        <dbReference type="ARBA" id="ARBA00022512"/>
    </source>
</evidence>
<dbReference type="PANTHER" id="PTHR42879:SF2">
    <property type="entry name" value="3-OXOACYL-[ACYL-CARRIER-PROTEIN] REDUCTASE FABG"/>
    <property type="match status" value="1"/>
</dbReference>
<evidence type="ECO:0000256" key="2">
    <source>
        <dbReference type="ARBA" id="ARBA00006484"/>
    </source>
</evidence>
<dbReference type="SMART" id="SM00822">
    <property type="entry name" value="PKS_KR"/>
    <property type="match status" value="1"/>
</dbReference>
<dbReference type="PRINTS" id="PR00080">
    <property type="entry name" value="SDRFAMILY"/>
</dbReference>
<accession>A0ABV3F3U5</accession>
<evidence type="ECO:0000256" key="5">
    <source>
        <dbReference type="ARBA" id="ARBA00047400"/>
    </source>
</evidence>
<comment type="caution">
    <text evidence="8">The sequence shown here is derived from an EMBL/GenBank/DDBJ whole genome shotgun (WGS) entry which is preliminary data.</text>
</comment>
<dbReference type="Pfam" id="PF13561">
    <property type="entry name" value="adh_short_C2"/>
    <property type="match status" value="1"/>
</dbReference>
<dbReference type="PANTHER" id="PTHR42879">
    <property type="entry name" value="3-OXOACYL-(ACYL-CARRIER-PROTEIN) REDUCTASE"/>
    <property type="match status" value="1"/>
</dbReference>
<keyword evidence="9" id="KW-1185">Reference proteome</keyword>
<feature type="region of interest" description="Disordered" evidence="6">
    <location>
        <begin position="1"/>
        <end position="21"/>
    </location>
</feature>
<dbReference type="InterPro" id="IPR020904">
    <property type="entry name" value="Sc_DH/Rdtase_CS"/>
</dbReference>
<evidence type="ECO:0000259" key="7">
    <source>
        <dbReference type="SMART" id="SM00822"/>
    </source>
</evidence>
<sequence length="267" mass="27461">MNRPVNRAAPEQVSPGGDGSAGRVAIVTGGASGMGLSVCRRLAACGDRVAVFDLDGTAAERAAEELRAAGGTAMAFEVDVTDRALIDEAVGKVRAAWGPVRVLVTSAGVFAFEPFTEISAESWRRILDVNLNGTFHCIQAVIPDMIAAGWGRIVTISSSSAQRGSPKMVHYTASKGAVIAMTKALAREYAHCGITVNTIPPSGIDTPMSRVSQAAGQLPDNETMARAIPVGYLGSGADIAAACVFLCSAEARFITGQVIGVNGGAVI</sequence>
<keyword evidence="3" id="KW-0964">Secreted</keyword>
<evidence type="ECO:0000313" key="8">
    <source>
        <dbReference type="EMBL" id="MEV0362318.1"/>
    </source>
</evidence>